<dbReference type="EMBL" id="JACHLN010000001">
    <property type="protein sequence ID" value="MBB4838401.1"/>
    <property type="molecule type" value="Genomic_DNA"/>
</dbReference>
<dbReference type="Proteomes" id="UP000575241">
    <property type="component" value="Unassembled WGS sequence"/>
</dbReference>
<organism evidence="3 4">
    <name type="scientific">Sphingomonas kyeonggiensis</name>
    <dbReference type="NCBI Taxonomy" id="1268553"/>
    <lineage>
        <taxon>Bacteria</taxon>
        <taxon>Pseudomonadati</taxon>
        <taxon>Pseudomonadota</taxon>
        <taxon>Alphaproteobacteria</taxon>
        <taxon>Sphingomonadales</taxon>
        <taxon>Sphingomonadaceae</taxon>
        <taxon>Sphingomonas</taxon>
    </lineage>
</organism>
<accession>A0A7W7K0E3</accession>
<dbReference type="RefSeq" id="WP_184164469.1">
    <property type="nucleotide sequence ID" value="NZ_JACHLN010000001.1"/>
</dbReference>
<keyword evidence="4" id="KW-1185">Reference proteome</keyword>
<feature type="region of interest" description="Disordered" evidence="1">
    <location>
        <begin position="1"/>
        <end position="25"/>
    </location>
</feature>
<name>A0A7W7K0E3_9SPHN</name>
<gene>
    <name evidence="3" type="ORF">HNP52_001452</name>
</gene>
<comment type="caution">
    <text evidence="3">The sequence shown here is derived from an EMBL/GenBank/DDBJ whole genome shotgun (WGS) entry which is preliminary data.</text>
</comment>
<keyword evidence="2" id="KW-0812">Transmembrane</keyword>
<reference evidence="3 4" key="1">
    <citation type="submission" date="2020-08" db="EMBL/GenBank/DDBJ databases">
        <title>Functional genomics of gut bacteria from endangered species of beetles.</title>
        <authorList>
            <person name="Carlos-Shanley C."/>
        </authorList>
    </citation>
    <scope>NUCLEOTIDE SEQUENCE [LARGE SCALE GENOMIC DNA]</scope>
    <source>
        <strain evidence="3 4">S00224</strain>
    </source>
</reference>
<feature type="transmembrane region" description="Helical" evidence="2">
    <location>
        <begin position="55"/>
        <end position="76"/>
    </location>
</feature>
<evidence type="ECO:0008006" key="5">
    <source>
        <dbReference type="Google" id="ProtNLM"/>
    </source>
</evidence>
<proteinExistence type="predicted"/>
<dbReference type="AlphaFoldDB" id="A0A7W7K0E3"/>
<protein>
    <recommendedName>
        <fullName evidence="5">DUF3106 domain-containing protein</fullName>
    </recommendedName>
</protein>
<sequence>MSGEPFTATERAALDRASPPPLRAGFGRDVTAVALAGQLPPPRRTLRGSIRRHRALFTGAGVLLLTSAAAAASGVLSKLPDPLPAIAAVFSPAPKPAPVVHAPRPKVAKPAPQATPSTVPEEANPILVRRLERRAAIRAHIQAMPPEQREALRRRVAERHPEIAARARQLRDEGDPHPIARAISESPRAQAIRERFERRRAWRERHRIEMDREGNLPIDR</sequence>
<evidence type="ECO:0000256" key="1">
    <source>
        <dbReference type="SAM" id="MobiDB-lite"/>
    </source>
</evidence>
<keyword evidence="2" id="KW-1133">Transmembrane helix</keyword>
<evidence type="ECO:0000313" key="3">
    <source>
        <dbReference type="EMBL" id="MBB4838401.1"/>
    </source>
</evidence>
<evidence type="ECO:0000313" key="4">
    <source>
        <dbReference type="Proteomes" id="UP000575241"/>
    </source>
</evidence>
<evidence type="ECO:0000256" key="2">
    <source>
        <dbReference type="SAM" id="Phobius"/>
    </source>
</evidence>
<keyword evidence="2" id="KW-0472">Membrane</keyword>